<evidence type="ECO:0000256" key="6">
    <source>
        <dbReference type="SAM" id="Phobius"/>
    </source>
</evidence>
<evidence type="ECO:0000256" key="3">
    <source>
        <dbReference type="ARBA" id="ARBA00022692"/>
    </source>
</evidence>
<keyword evidence="2" id="KW-1003">Cell membrane</keyword>
<evidence type="ECO:0000256" key="5">
    <source>
        <dbReference type="ARBA" id="ARBA00023136"/>
    </source>
</evidence>
<keyword evidence="9" id="KW-1185">Reference proteome</keyword>
<feature type="transmembrane region" description="Helical" evidence="6">
    <location>
        <begin position="574"/>
        <end position="595"/>
    </location>
</feature>
<feature type="transmembrane region" description="Helical" evidence="6">
    <location>
        <begin position="683"/>
        <end position="703"/>
    </location>
</feature>
<feature type="transmembrane region" description="Helical" evidence="6">
    <location>
        <begin position="298"/>
        <end position="329"/>
    </location>
</feature>
<evidence type="ECO:0000313" key="9">
    <source>
        <dbReference type="Proteomes" id="UP000490800"/>
    </source>
</evidence>
<feature type="transmembrane region" description="Helical" evidence="6">
    <location>
        <begin position="225"/>
        <end position="247"/>
    </location>
</feature>
<dbReference type="Pfam" id="PF03176">
    <property type="entry name" value="MMPL"/>
    <property type="match status" value="2"/>
</dbReference>
<name>A0A7X3K0E5_9BACL</name>
<evidence type="ECO:0000256" key="2">
    <source>
        <dbReference type="ARBA" id="ARBA00022475"/>
    </source>
</evidence>
<evidence type="ECO:0000313" key="8">
    <source>
        <dbReference type="EMBL" id="MVP01164.1"/>
    </source>
</evidence>
<keyword evidence="3 6" id="KW-0812">Transmembrane</keyword>
<feature type="transmembrane region" description="Helical" evidence="6">
    <location>
        <begin position="180"/>
        <end position="213"/>
    </location>
</feature>
<feature type="transmembrane region" description="Helical" evidence="6">
    <location>
        <begin position="359"/>
        <end position="378"/>
    </location>
</feature>
<dbReference type="PROSITE" id="PS50156">
    <property type="entry name" value="SSD"/>
    <property type="match status" value="1"/>
</dbReference>
<feature type="transmembrane region" description="Helical" evidence="6">
    <location>
        <begin position="545"/>
        <end position="565"/>
    </location>
</feature>
<protein>
    <submittedName>
        <fullName evidence="8">MMPL family transporter</fullName>
    </submittedName>
</protein>
<dbReference type="GO" id="GO:0005886">
    <property type="term" value="C:plasma membrane"/>
    <property type="evidence" value="ECO:0007669"/>
    <property type="project" value="UniProtKB-SubCell"/>
</dbReference>
<comment type="subcellular location">
    <subcellularLocation>
        <location evidence="1">Cell membrane</location>
        <topology evidence="1">Multi-pass membrane protein</topology>
    </subcellularLocation>
</comment>
<organism evidence="8 9">
    <name type="scientific">Paenibacillus lutrae</name>
    <dbReference type="NCBI Taxonomy" id="2078573"/>
    <lineage>
        <taxon>Bacteria</taxon>
        <taxon>Bacillati</taxon>
        <taxon>Bacillota</taxon>
        <taxon>Bacilli</taxon>
        <taxon>Bacillales</taxon>
        <taxon>Paenibacillaceae</taxon>
        <taxon>Paenibacillus</taxon>
    </lineage>
</organism>
<dbReference type="OrthoDB" id="7051771at2"/>
<dbReference type="EMBL" id="RHLK01000010">
    <property type="protein sequence ID" value="MVP01164.1"/>
    <property type="molecule type" value="Genomic_DNA"/>
</dbReference>
<evidence type="ECO:0000259" key="7">
    <source>
        <dbReference type="PROSITE" id="PS50156"/>
    </source>
</evidence>
<dbReference type="InterPro" id="IPR050545">
    <property type="entry name" value="Mycobact_MmpL"/>
</dbReference>
<feature type="domain" description="SSD" evidence="7">
    <location>
        <begin position="195"/>
        <end position="323"/>
    </location>
</feature>
<feature type="transmembrane region" description="Helical" evidence="6">
    <location>
        <begin position="607"/>
        <end position="635"/>
    </location>
</feature>
<proteinExistence type="predicted"/>
<feature type="transmembrane region" description="Helical" evidence="6">
    <location>
        <begin position="268"/>
        <end position="292"/>
    </location>
</feature>
<dbReference type="PANTHER" id="PTHR33406:SF13">
    <property type="entry name" value="MEMBRANE PROTEIN YDFJ"/>
    <property type="match status" value="1"/>
</dbReference>
<dbReference type="SUPFAM" id="SSF82866">
    <property type="entry name" value="Multidrug efflux transporter AcrB transmembrane domain"/>
    <property type="match status" value="2"/>
</dbReference>
<dbReference type="Proteomes" id="UP000490800">
    <property type="component" value="Unassembled WGS sequence"/>
</dbReference>
<feature type="transmembrane region" description="Helical" evidence="6">
    <location>
        <begin position="647"/>
        <end position="671"/>
    </location>
</feature>
<comment type="caution">
    <text evidence="8">The sequence shown here is derived from an EMBL/GenBank/DDBJ whole genome shotgun (WGS) entry which is preliminary data.</text>
</comment>
<reference evidence="8 9" key="1">
    <citation type="journal article" date="2019" name="Microorganisms">
        <title>Paenibacillus lutrae sp. nov., A Chitinolytic Species Isolated from A River Otter in Castril Natural Park, Granada, Spain.</title>
        <authorList>
            <person name="Rodriguez M."/>
            <person name="Reina J.C."/>
            <person name="Bejar V."/>
            <person name="Llamas I."/>
        </authorList>
    </citation>
    <scope>NUCLEOTIDE SEQUENCE [LARGE SCALE GENOMIC DNA]</scope>
    <source>
        <strain evidence="8 9">N10</strain>
    </source>
</reference>
<evidence type="ECO:0000256" key="4">
    <source>
        <dbReference type="ARBA" id="ARBA00022989"/>
    </source>
</evidence>
<keyword evidence="4 6" id="KW-1133">Transmembrane helix</keyword>
<gene>
    <name evidence="8" type="ORF">EDM21_16835</name>
</gene>
<accession>A0A7X3K0E5</accession>
<sequence>MSAHKLAMLSFRRPARIIGLVLIFLIFGGYYAVKLPSVLQGHGLQLEGAYHQMQNRLVSDFGIPADPVILLYENEGGGNSDYFRKVTHQIESSLQRVSGFMFAQSSWERQDRPEGNFAYTLAAFRQQPHEMKAVLEELRKLLPEDPHISVTITGKAAVQEEVNAASTADLQKAELIGIPAAFIIMLIAFGGVIPAVIPLLIGVSGVVIAMGLMYAIGLHVELSSFVYNVIPMAGLALSVDFALIVVSRFREEVRFHRPEEALSVTMKTAGRAVLLSAGCVLLGLTGIMFIPLPIFRTVAAGAGVVLVVSVLLTFTLLPALLSLASNYILKEKRVTRRSRSLPQANSWYSITFYVMQRPLRMIAVSCLLLVVCTLPVLAMKVSIPDETSLPETAESRAAADVLHTHFGDPLKDTVYLLLEGRQNRLEEKDWLNAQKLAQLLAADPDVQRVESVFSHKGFSGGQWAELAAKPGLFKLYEPFTRHFVHNNRMLIAVKLKHPADSKQAINWVRKWEQLGKGDSPGDNITFLLGGEAKYEQEIRDAILKYLPGALLFIVGSNLLVLFLAFRSILVPIKIVLMNFLSLGASFGILAWVFSAEEWGLGMEPGRIAIMIPVFIFGLVFGISMDYGIFLVSRIAESYRITGDNHRAVLLGTSSTGRIITSAAAIMIAVTLPFALGDVVGVKQLGIGIAAAIFIDATIIRLILVPSLMKLMGKWNWWVP</sequence>
<keyword evidence="5 6" id="KW-0472">Membrane</keyword>
<dbReference type="AlphaFoldDB" id="A0A7X3K0E5"/>
<feature type="transmembrane region" description="Helical" evidence="6">
    <location>
        <begin position="15"/>
        <end position="33"/>
    </location>
</feature>
<dbReference type="InterPro" id="IPR004869">
    <property type="entry name" value="MMPL_dom"/>
</dbReference>
<dbReference type="Gene3D" id="1.20.1640.10">
    <property type="entry name" value="Multidrug efflux transporter AcrB transmembrane domain"/>
    <property type="match status" value="2"/>
</dbReference>
<dbReference type="InterPro" id="IPR000731">
    <property type="entry name" value="SSD"/>
</dbReference>
<dbReference type="PANTHER" id="PTHR33406">
    <property type="entry name" value="MEMBRANE PROTEIN MJ1562-RELATED"/>
    <property type="match status" value="1"/>
</dbReference>
<evidence type="ECO:0000256" key="1">
    <source>
        <dbReference type="ARBA" id="ARBA00004651"/>
    </source>
</evidence>
<dbReference type="RefSeq" id="WP_157337313.1">
    <property type="nucleotide sequence ID" value="NZ_RHLK01000010.1"/>
</dbReference>